<dbReference type="FunFam" id="2.10.25.10:FF:000009">
    <property type="entry name" value="Low-density lipoprotein receptor isoform 1"/>
    <property type="match status" value="1"/>
</dbReference>
<evidence type="ECO:0000256" key="9">
    <source>
        <dbReference type="ARBA" id="ARBA00023170"/>
    </source>
</evidence>
<feature type="domain" description="EGF-like" evidence="12">
    <location>
        <begin position="15"/>
        <end position="55"/>
    </location>
</feature>
<dbReference type="VEuPathDB" id="VectorBase:LDEU014068"/>
<dbReference type="Pfam" id="PF07645">
    <property type="entry name" value="EGF_CA"/>
    <property type="match status" value="2"/>
</dbReference>
<comment type="subcellular location">
    <subcellularLocation>
        <location evidence="1">Membrane</location>
        <topology evidence="1">Single-pass type I membrane protein</topology>
    </subcellularLocation>
</comment>
<evidence type="ECO:0000313" key="14">
    <source>
        <dbReference type="Proteomes" id="UP000288716"/>
    </source>
</evidence>
<dbReference type="OrthoDB" id="6474396at2759"/>
<dbReference type="GO" id="GO:0005886">
    <property type="term" value="C:plasma membrane"/>
    <property type="evidence" value="ECO:0007669"/>
    <property type="project" value="TreeGrafter"/>
</dbReference>
<gene>
    <name evidence="13" type="ORF">B4U80_14714</name>
</gene>
<dbReference type="GO" id="GO:0006897">
    <property type="term" value="P:endocytosis"/>
    <property type="evidence" value="ECO:0007669"/>
    <property type="project" value="UniProtKB-KW"/>
</dbReference>
<dbReference type="EMBL" id="NCKV01049221">
    <property type="protein sequence ID" value="RWS11340.1"/>
    <property type="molecule type" value="Genomic_DNA"/>
</dbReference>
<keyword evidence="14" id="KW-1185">Reference proteome</keyword>
<dbReference type="InterPro" id="IPR001881">
    <property type="entry name" value="EGF-like_Ca-bd_dom"/>
</dbReference>
<evidence type="ECO:0000256" key="1">
    <source>
        <dbReference type="ARBA" id="ARBA00004479"/>
    </source>
</evidence>
<dbReference type="PANTHER" id="PTHR22722">
    <property type="entry name" value="LOW-DENSITY LIPOPROTEIN RECEPTOR-RELATED PROTEIN 2-RELATED"/>
    <property type="match status" value="1"/>
</dbReference>
<accession>A0A443R7T5</accession>
<dbReference type="InterPro" id="IPR049883">
    <property type="entry name" value="NOTCH1_EGF-like"/>
</dbReference>
<comment type="caution">
    <text evidence="13">The sequence shown here is derived from an EMBL/GenBank/DDBJ whole genome shotgun (WGS) entry which is preliminary data.</text>
</comment>
<dbReference type="InterPro" id="IPR018097">
    <property type="entry name" value="EGF_Ca-bd_CS"/>
</dbReference>
<dbReference type="PROSITE" id="PS50026">
    <property type="entry name" value="EGF_3"/>
    <property type="match status" value="1"/>
</dbReference>
<evidence type="ECO:0000259" key="12">
    <source>
        <dbReference type="PROSITE" id="PS50026"/>
    </source>
</evidence>
<organism evidence="13 14">
    <name type="scientific">Leptotrombidium deliense</name>
    <dbReference type="NCBI Taxonomy" id="299467"/>
    <lineage>
        <taxon>Eukaryota</taxon>
        <taxon>Metazoa</taxon>
        <taxon>Ecdysozoa</taxon>
        <taxon>Arthropoda</taxon>
        <taxon>Chelicerata</taxon>
        <taxon>Arachnida</taxon>
        <taxon>Acari</taxon>
        <taxon>Acariformes</taxon>
        <taxon>Trombidiformes</taxon>
        <taxon>Prostigmata</taxon>
        <taxon>Anystina</taxon>
        <taxon>Parasitengona</taxon>
        <taxon>Trombiculoidea</taxon>
        <taxon>Trombiculidae</taxon>
        <taxon>Leptotrombidium</taxon>
    </lineage>
</organism>
<keyword evidence="3" id="KW-0254">Endocytosis</keyword>
<dbReference type="SUPFAM" id="SSF57196">
    <property type="entry name" value="EGF/Laminin"/>
    <property type="match status" value="1"/>
</dbReference>
<evidence type="ECO:0000256" key="6">
    <source>
        <dbReference type="ARBA" id="ARBA00022989"/>
    </source>
</evidence>
<keyword evidence="10" id="KW-0325">Glycoprotein</keyword>
<keyword evidence="2 11" id="KW-0245">EGF-like domain</keyword>
<evidence type="ECO:0000256" key="8">
    <source>
        <dbReference type="ARBA" id="ARBA00023157"/>
    </source>
</evidence>
<sequence>MNDCGDNSDENPNCNVDECQTGENNCTHVCIDELIGFTCDCPDGFVLNKITNQCEDKNECVTLENACPNMPCINLNGSYECDCRMFQYVTPIYPCKRDQKDKPLLLYITHDDIRLTNISIYASESKSSSILYSNLTSGGVIDYNMKNNYIVWSDTKQKTINVAVMDKEKSITSAE</sequence>
<evidence type="ECO:0000256" key="10">
    <source>
        <dbReference type="ARBA" id="ARBA00023180"/>
    </source>
</evidence>
<keyword evidence="9 13" id="KW-0675">Receptor</keyword>
<evidence type="ECO:0000256" key="7">
    <source>
        <dbReference type="ARBA" id="ARBA00023136"/>
    </source>
</evidence>
<dbReference type="InterPro" id="IPR000152">
    <property type="entry name" value="EGF-type_Asp/Asn_hydroxyl_site"/>
</dbReference>
<evidence type="ECO:0000256" key="3">
    <source>
        <dbReference type="ARBA" id="ARBA00022583"/>
    </source>
</evidence>
<dbReference type="PROSITE" id="PS01186">
    <property type="entry name" value="EGF_2"/>
    <property type="match status" value="1"/>
</dbReference>
<evidence type="ECO:0000256" key="4">
    <source>
        <dbReference type="ARBA" id="ARBA00022692"/>
    </source>
</evidence>
<keyword evidence="4" id="KW-0812">Transmembrane</keyword>
<evidence type="ECO:0000256" key="5">
    <source>
        <dbReference type="ARBA" id="ARBA00022737"/>
    </source>
</evidence>
<dbReference type="GO" id="GO:0043235">
    <property type="term" value="C:receptor complex"/>
    <property type="evidence" value="ECO:0007669"/>
    <property type="project" value="TreeGrafter"/>
</dbReference>
<dbReference type="PROSITE" id="PS01187">
    <property type="entry name" value="EGF_CA"/>
    <property type="match status" value="1"/>
</dbReference>
<dbReference type="SMART" id="SM00181">
    <property type="entry name" value="EGF"/>
    <property type="match status" value="2"/>
</dbReference>
<dbReference type="PROSITE" id="PS00010">
    <property type="entry name" value="ASX_HYDROXYL"/>
    <property type="match status" value="1"/>
</dbReference>
<keyword evidence="7" id="KW-0472">Membrane</keyword>
<evidence type="ECO:0000313" key="13">
    <source>
        <dbReference type="EMBL" id="RWS11340.1"/>
    </source>
</evidence>
<keyword evidence="8" id="KW-1015">Disulfide bond</keyword>
<comment type="caution">
    <text evidence="11">Lacks conserved residue(s) required for the propagation of feature annotation.</text>
</comment>
<proteinExistence type="predicted"/>
<evidence type="ECO:0000256" key="11">
    <source>
        <dbReference type="PROSITE-ProRule" id="PRU00076"/>
    </source>
</evidence>
<dbReference type="Proteomes" id="UP000288716">
    <property type="component" value="Unassembled WGS sequence"/>
</dbReference>
<dbReference type="AlphaFoldDB" id="A0A443R7T5"/>
<name>A0A443R7T5_9ACAR</name>
<dbReference type="STRING" id="299467.A0A443R7T5"/>
<dbReference type="InterPro" id="IPR011042">
    <property type="entry name" value="6-blade_b-propeller_TolB-like"/>
</dbReference>
<keyword evidence="5" id="KW-0677">Repeat</keyword>
<evidence type="ECO:0000256" key="2">
    <source>
        <dbReference type="ARBA" id="ARBA00022536"/>
    </source>
</evidence>
<dbReference type="InterPro" id="IPR051221">
    <property type="entry name" value="LDLR-related"/>
</dbReference>
<reference evidence="13 14" key="1">
    <citation type="journal article" date="2018" name="Gigascience">
        <title>Genomes of trombidid mites reveal novel predicted allergens and laterally-transferred genes associated with secondary metabolism.</title>
        <authorList>
            <person name="Dong X."/>
            <person name="Chaisiri K."/>
            <person name="Xia D."/>
            <person name="Armstrong S.D."/>
            <person name="Fang Y."/>
            <person name="Donnelly M.J."/>
            <person name="Kadowaki T."/>
            <person name="McGarry J.W."/>
            <person name="Darby A.C."/>
            <person name="Makepeace B.L."/>
        </authorList>
    </citation>
    <scope>NUCLEOTIDE SEQUENCE [LARGE SCALE GENOMIC DNA]</scope>
    <source>
        <strain evidence="13">UoL-UT</strain>
    </source>
</reference>
<keyword evidence="6" id="KW-1133">Transmembrane helix</keyword>
<keyword evidence="13" id="KW-0449">Lipoprotein</keyword>
<dbReference type="Gene3D" id="2.10.25.10">
    <property type="entry name" value="Laminin"/>
    <property type="match status" value="2"/>
</dbReference>
<protein>
    <submittedName>
        <fullName evidence="13">Low-density lipoprotein receptor-related protein 1-like protein</fullName>
    </submittedName>
</protein>
<dbReference type="GO" id="GO:0005509">
    <property type="term" value="F:calcium ion binding"/>
    <property type="evidence" value="ECO:0007669"/>
    <property type="project" value="InterPro"/>
</dbReference>
<dbReference type="SMART" id="SM00179">
    <property type="entry name" value="EGF_CA"/>
    <property type="match status" value="2"/>
</dbReference>
<dbReference type="Gene3D" id="2.120.10.30">
    <property type="entry name" value="TolB, C-terminal domain"/>
    <property type="match status" value="1"/>
</dbReference>
<dbReference type="InterPro" id="IPR000742">
    <property type="entry name" value="EGF"/>
</dbReference>